<reference evidence="2 3" key="1">
    <citation type="submission" date="2016-04" db="EMBL/GenBank/DDBJ databases">
        <title>Draft genome sequence of freshwater magnetotactic bacteria Magnetospirillum marisnigri SP-1 and Magnetospirillum moscoviense BB-1.</title>
        <authorList>
            <person name="Koziaeva V."/>
            <person name="Dziuba M.V."/>
            <person name="Ivanov T.M."/>
            <person name="Kuznetsov B."/>
            <person name="Grouzdev D.S."/>
        </authorList>
    </citation>
    <scope>NUCLEOTIDE SEQUENCE [LARGE SCALE GENOMIC DNA]</scope>
    <source>
        <strain evidence="2 3">SP-1</strain>
    </source>
</reference>
<keyword evidence="3" id="KW-1185">Reference proteome</keyword>
<dbReference type="SUPFAM" id="SSF48452">
    <property type="entry name" value="TPR-like"/>
    <property type="match status" value="1"/>
</dbReference>
<dbReference type="OrthoDB" id="9778733at2"/>
<accession>A0A178MWW5</accession>
<dbReference type="Gene3D" id="1.25.40.10">
    <property type="entry name" value="Tetratricopeptide repeat domain"/>
    <property type="match status" value="1"/>
</dbReference>
<feature type="repeat" description="TPR" evidence="1">
    <location>
        <begin position="78"/>
        <end position="111"/>
    </location>
</feature>
<dbReference type="AlphaFoldDB" id="A0A178MWW5"/>
<evidence type="ECO:0000313" key="3">
    <source>
        <dbReference type="Proteomes" id="UP000078428"/>
    </source>
</evidence>
<dbReference type="InterPro" id="IPR011990">
    <property type="entry name" value="TPR-like_helical_dom_sf"/>
</dbReference>
<dbReference type="STRING" id="1285242.A6A04_11145"/>
<dbReference type="EMBL" id="LWQT01000020">
    <property type="protein sequence ID" value="OAN55211.1"/>
    <property type="molecule type" value="Genomic_DNA"/>
</dbReference>
<evidence type="ECO:0000313" key="2">
    <source>
        <dbReference type="EMBL" id="OAN55211.1"/>
    </source>
</evidence>
<proteinExistence type="predicted"/>
<dbReference type="InterPro" id="IPR019734">
    <property type="entry name" value="TPR_rpt"/>
</dbReference>
<dbReference type="PROSITE" id="PS50005">
    <property type="entry name" value="TPR"/>
    <property type="match status" value="2"/>
</dbReference>
<dbReference type="PANTHER" id="PTHR44809">
    <property type="match status" value="1"/>
</dbReference>
<evidence type="ECO:0000256" key="1">
    <source>
        <dbReference type="PROSITE-ProRule" id="PRU00339"/>
    </source>
</evidence>
<feature type="repeat" description="TPR" evidence="1">
    <location>
        <begin position="44"/>
        <end position="77"/>
    </location>
</feature>
<dbReference type="Proteomes" id="UP000078428">
    <property type="component" value="Unassembled WGS sequence"/>
</dbReference>
<dbReference type="RefSeq" id="WP_068489394.1">
    <property type="nucleotide sequence ID" value="NZ_LWQT01000020.1"/>
</dbReference>
<dbReference type="Pfam" id="PF13432">
    <property type="entry name" value="TPR_16"/>
    <property type="match status" value="1"/>
</dbReference>
<dbReference type="SUPFAM" id="SSF53756">
    <property type="entry name" value="UDP-Glycosyltransferase/glycogen phosphorylase"/>
    <property type="match status" value="1"/>
</dbReference>
<dbReference type="Pfam" id="PF13424">
    <property type="entry name" value="TPR_12"/>
    <property type="match status" value="1"/>
</dbReference>
<keyword evidence="1" id="KW-0802">TPR repeat</keyword>
<sequence>MTTPESQAEAQRCFALGGQAWQAGKLDLAEQSFFRACQLVPRWSAAHANLGAILRRTGRSEAALACYARSLRLEPGNAATLSNLGNALRDLGRFAEAEEALSQAVTLAPDVIGYRYNLALVLRDGRKHARAEAMLTEVLASNPANPEYRWDLALSHLYMGDYRRGFAGYEARLELARNPPRDIPGPRWSGEAVAGKRVLVTSEQGFGDALQFARYVPLLAERGAAVVLECLPELVELFRPLPGVVATIPKGADLPPYHLWAPMASLPHLMGTSFDAIPARVPYLTPPPRPGLSLPRAEGTSLTVGLVWAGKTTPRDRSWPLEQLMPLMTDPRVAFVSLQLGPRAEDLKRLGGDRLMLDAAPELTSFADTAALMQRLDLIITIDTSAAHLAGGLGRPVWVLLRYVSDWRWQDEPLDSPWYPTMRLFRQPSPDDFRTPVAEMAAALAKLVDGTGGTA</sequence>
<comment type="caution">
    <text evidence="2">The sequence shown here is derived from an EMBL/GenBank/DDBJ whole genome shotgun (WGS) entry which is preliminary data.</text>
</comment>
<name>A0A178MWW5_9PROT</name>
<protein>
    <submittedName>
        <fullName evidence="2">Uncharacterized protein</fullName>
    </submittedName>
</protein>
<dbReference type="SMART" id="SM00028">
    <property type="entry name" value="TPR"/>
    <property type="match status" value="5"/>
</dbReference>
<dbReference type="PANTHER" id="PTHR44809:SF1">
    <property type="entry name" value="PROTEIN O-MANNOSYL-TRANSFERASE TMTC1"/>
    <property type="match status" value="1"/>
</dbReference>
<organism evidence="2 3">
    <name type="scientific">Paramagnetospirillum marisnigri</name>
    <dbReference type="NCBI Taxonomy" id="1285242"/>
    <lineage>
        <taxon>Bacteria</taxon>
        <taxon>Pseudomonadati</taxon>
        <taxon>Pseudomonadota</taxon>
        <taxon>Alphaproteobacteria</taxon>
        <taxon>Rhodospirillales</taxon>
        <taxon>Magnetospirillaceae</taxon>
        <taxon>Paramagnetospirillum</taxon>
    </lineage>
</organism>
<dbReference type="Gene3D" id="3.40.50.2000">
    <property type="entry name" value="Glycogen Phosphorylase B"/>
    <property type="match status" value="1"/>
</dbReference>
<gene>
    <name evidence="2" type="ORF">A6A04_11145</name>
</gene>
<dbReference type="InterPro" id="IPR052943">
    <property type="entry name" value="TMTC_O-mannosyl-trnsfr"/>
</dbReference>